<sequence>MRQLLTFVLLLAVALGQNSTSSLGIYNTTASMMSTWLCKKYKCAVDTSQGSGRGGSSFLTYLPEYSIVEHHPLKLTVGRDSYGRIAQAEALLPPGTAGRILNYEMEYLADLTRLLLGVEIERKRFVDECQTFVMGLDGERGLWFMEKGKANTKPPKEYIILCSYVRMGQKTGYSALTEDAIRFIITDEVPEQS</sequence>
<evidence type="ECO:0000313" key="3">
    <source>
        <dbReference type="Proteomes" id="UP000265715"/>
    </source>
</evidence>
<name>A0A399E7G9_9DEIN</name>
<dbReference type="EMBL" id="QXDL01000240">
    <property type="protein sequence ID" value="RIH79868.1"/>
    <property type="molecule type" value="Genomic_DNA"/>
</dbReference>
<evidence type="ECO:0000256" key="1">
    <source>
        <dbReference type="SAM" id="SignalP"/>
    </source>
</evidence>
<keyword evidence="3" id="KW-1185">Reference proteome</keyword>
<gene>
    <name evidence="2" type="ORF">Mterra_03565</name>
</gene>
<dbReference type="AlphaFoldDB" id="A0A399E7G9"/>
<comment type="caution">
    <text evidence="2">The sequence shown here is derived from an EMBL/GenBank/DDBJ whole genome shotgun (WGS) entry which is preliminary data.</text>
</comment>
<organism evidence="2 3">
    <name type="scientific">Calidithermus terrae</name>
    <dbReference type="NCBI Taxonomy" id="1408545"/>
    <lineage>
        <taxon>Bacteria</taxon>
        <taxon>Thermotogati</taxon>
        <taxon>Deinococcota</taxon>
        <taxon>Deinococci</taxon>
        <taxon>Thermales</taxon>
        <taxon>Thermaceae</taxon>
        <taxon>Calidithermus</taxon>
    </lineage>
</organism>
<protein>
    <submittedName>
        <fullName evidence="2">Uncharacterized protein</fullName>
    </submittedName>
</protein>
<feature type="signal peptide" evidence="1">
    <location>
        <begin position="1"/>
        <end position="24"/>
    </location>
</feature>
<feature type="chain" id="PRO_5017373231" evidence="1">
    <location>
        <begin position="25"/>
        <end position="193"/>
    </location>
</feature>
<dbReference type="RefSeq" id="WP_147372933.1">
    <property type="nucleotide sequence ID" value="NZ_QXDL01000240.1"/>
</dbReference>
<accession>A0A399E7G9</accession>
<reference evidence="2 3" key="1">
    <citation type="submission" date="2018-08" db="EMBL/GenBank/DDBJ databases">
        <title>Meiothermus terrae DSM 26712 genome sequencing project.</title>
        <authorList>
            <person name="Da Costa M.S."/>
            <person name="Albuquerque L."/>
            <person name="Raposo P."/>
            <person name="Froufe H.J.C."/>
            <person name="Barroso C.S."/>
            <person name="Egas C."/>
        </authorList>
    </citation>
    <scope>NUCLEOTIDE SEQUENCE [LARGE SCALE GENOMIC DNA]</scope>
    <source>
        <strain evidence="2 3">DSM 26712</strain>
    </source>
</reference>
<dbReference type="Proteomes" id="UP000265715">
    <property type="component" value="Unassembled WGS sequence"/>
</dbReference>
<evidence type="ECO:0000313" key="2">
    <source>
        <dbReference type="EMBL" id="RIH79868.1"/>
    </source>
</evidence>
<proteinExistence type="predicted"/>
<keyword evidence="1" id="KW-0732">Signal</keyword>